<dbReference type="STRING" id="204669.Acid345_1178"/>
<dbReference type="SMART" id="SM00304">
    <property type="entry name" value="HAMP"/>
    <property type="match status" value="1"/>
</dbReference>
<evidence type="ECO:0000313" key="5">
    <source>
        <dbReference type="Proteomes" id="UP000002432"/>
    </source>
</evidence>
<dbReference type="GO" id="GO:0007165">
    <property type="term" value="P:signal transduction"/>
    <property type="evidence" value="ECO:0007669"/>
    <property type="project" value="InterPro"/>
</dbReference>
<organism evidence="4 5">
    <name type="scientific">Koribacter versatilis (strain Ellin345)</name>
    <dbReference type="NCBI Taxonomy" id="204669"/>
    <lineage>
        <taxon>Bacteria</taxon>
        <taxon>Pseudomonadati</taxon>
        <taxon>Acidobacteriota</taxon>
        <taxon>Terriglobia</taxon>
        <taxon>Terriglobales</taxon>
        <taxon>Candidatus Korobacteraceae</taxon>
        <taxon>Candidatus Korobacter</taxon>
    </lineage>
</organism>
<dbReference type="Gene3D" id="6.10.340.10">
    <property type="match status" value="1"/>
</dbReference>
<dbReference type="InterPro" id="IPR003660">
    <property type="entry name" value="HAMP_dom"/>
</dbReference>
<dbReference type="NCBIfam" id="TIGR00277">
    <property type="entry name" value="HDIG"/>
    <property type="match status" value="1"/>
</dbReference>
<dbReference type="PANTHER" id="PTHR43155">
    <property type="entry name" value="CYCLIC DI-GMP PHOSPHODIESTERASE PA4108-RELATED"/>
    <property type="match status" value="1"/>
</dbReference>
<evidence type="ECO:0000259" key="2">
    <source>
        <dbReference type="PROSITE" id="PS50885"/>
    </source>
</evidence>
<dbReference type="PROSITE" id="PS51832">
    <property type="entry name" value="HD_GYP"/>
    <property type="match status" value="1"/>
</dbReference>
<dbReference type="SUPFAM" id="SSF109604">
    <property type="entry name" value="HD-domain/PDEase-like"/>
    <property type="match status" value="1"/>
</dbReference>
<sequence>MQFTTAVVKSKVARRILLLFIGCALLPVTVLAVLSFYQVSSQLREQSLKQLQHSSKSEGMAIFHNLEMADTDLQLLVSEAEPSSKLSASDLLAKHFLRVGAFGPSREAQAVLGNSISMPDLTEQELHHLGTGKALLRSIPCRVNAGMECLLMLRKSKNTNLVVAGELDLVFVFEARTIPPGLDMCVFSADRAPIFCPAGDAALQSNAAGRFDHSSDLFSWRSGSETYDAAYWKLLITPSFFQQSWTIVVSANRQDVLAPMARFRQSFPLLILLVFWVVLLLSLVQIRRTLGPLERLEEATKQIAGRDFKISLDVHSGDEFENLADSFNEMARQLEMQFKAMEELHWGTLTALARAIDAKSDWTAGHSERVTVLATSIGRRMGLSPEELNIMHMGGLLHDIGKIGTPPDVLDKPGKLTPDEMLTMMSHVQIGVRILEPIAGFRKALSIVSQHHEWYDGTGYPNKLKGEEISLHARIFAVADCFDALTSDRPYRKGLPTVQTLAIMKSQSGTHFDPAVLIVFLEMMAEKEETQLVASTITN</sequence>
<evidence type="ECO:0000256" key="1">
    <source>
        <dbReference type="SAM" id="Phobius"/>
    </source>
</evidence>
<proteinExistence type="predicted"/>
<dbReference type="Gene3D" id="1.10.3210.10">
    <property type="entry name" value="Hypothetical protein af1432"/>
    <property type="match status" value="1"/>
</dbReference>
<protein>
    <submittedName>
        <fullName evidence="4">Metal dependent phosphohydrolase</fullName>
    </submittedName>
</protein>
<keyword evidence="1" id="KW-1133">Transmembrane helix</keyword>
<evidence type="ECO:0000259" key="3">
    <source>
        <dbReference type="PROSITE" id="PS51832"/>
    </source>
</evidence>
<reference evidence="4 5" key="1">
    <citation type="journal article" date="2009" name="Appl. Environ. Microbiol.">
        <title>Three genomes from the phylum Acidobacteria provide insight into the lifestyles of these microorganisms in soils.</title>
        <authorList>
            <person name="Ward N.L."/>
            <person name="Challacombe J.F."/>
            <person name="Janssen P.H."/>
            <person name="Henrissat B."/>
            <person name="Coutinho P.M."/>
            <person name="Wu M."/>
            <person name="Xie G."/>
            <person name="Haft D.H."/>
            <person name="Sait M."/>
            <person name="Badger J."/>
            <person name="Barabote R.D."/>
            <person name="Bradley B."/>
            <person name="Brettin T.S."/>
            <person name="Brinkac L.M."/>
            <person name="Bruce D."/>
            <person name="Creasy T."/>
            <person name="Daugherty S.C."/>
            <person name="Davidsen T.M."/>
            <person name="DeBoy R.T."/>
            <person name="Detter J.C."/>
            <person name="Dodson R.J."/>
            <person name="Durkin A.S."/>
            <person name="Ganapathy A."/>
            <person name="Gwinn-Giglio M."/>
            <person name="Han C.S."/>
            <person name="Khouri H."/>
            <person name="Kiss H."/>
            <person name="Kothari S.P."/>
            <person name="Madupu R."/>
            <person name="Nelson K.E."/>
            <person name="Nelson W.C."/>
            <person name="Paulsen I."/>
            <person name="Penn K."/>
            <person name="Ren Q."/>
            <person name="Rosovitz M.J."/>
            <person name="Selengut J.D."/>
            <person name="Shrivastava S."/>
            <person name="Sullivan S.A."/>
            <person name="Tapia R."/>
            <person name="Thompson L.S."/>
            <person name="Watkins K.L."/>
            <person name="Yang Q."/>
            <person name="Yu C."/>
            <person name="Zafar N."/>
            <person name="Zhou L."/>
            <person name="Kuske C.R."/>
        </authorList>
    </citation>
    <scope>NUCLEOTIDE SEQUENCE [LARGE SCALE GENOMIC DNA]</scope>
    <source>
        <strain evidence="4 5">Ellin345</strain>
    </source>
</reference>
<dbReference type="GO" id="GO:0016020">
    <property type="term" value="C:membrane"/>
    <property type="evidence" value="ECO:0007669"/>
    <property type="project" value="InterPro"/>
</dbReference>
<dbReference type="SUPFAM" id="SSF158472">
    <property type="entry name" value="HAMP domain-like"/>
    <property type="match status" value="1"/>
</dbReference>
<dbReference type="EMBL" id="CP000360">
    <property type="protein sequence ID" value="ABF40181.1"/>
    <property type="molecule type" value="Genomic_DNA"/>
</dbReference>
<dbReference type="CDD" id="cd06225">
    <property type="entry name" value="HAMP"/>
    <property type="match status" value="1"/>
</dbReference>
<evidence type="ECO:0000313" key="4">
    <source>
        <dbReference type="EMBL" id="ABF40181.1"/>
    </source>
</evidence>
<dbReference type="eggNOG" id="COG2206">
    <property type="taxonomic scope" value="Bacteria"/>
</dbReference>
<name>Q1ISG9_KORVE</name>
<dbReference type="HOGENOM" id="CLU_505065_0_0_0"/>
<accession>Q1ISG9</accession>
<keyword evidence="1" id="KW-0812">Transmembrane</keyword>
<dbReference type="AlphaFoldDB" id="Q1ISG9"/>
<feature type="domain" description="HAMP" evidence="2">
    <location>
        <begin position="287"/>
        <end position="339"/>
    </location>
</feature>
<dbReference type="SMART" id="SM00471">
    <property type="entry name" value="HDc"/>
    <property type="match status" value="1"/>
</dbReference>
<keyword evidence="1" id="KW-0472">Membrane</keyword>
<dbReference type="eggNOG" id="COG5000">
    <property type="taxonomic scope" value="Bacteria"/>
</dbReference>
<dbReference type="PROSITE" id="PS50885">
    <property type="entry name" value="HAMP"/>
    <property type="match status" value="1"/>
</dbReference>
<keyword evidence="5" id="KW-1185">Reference proteome</keyword>
<dbReference type="CDD" id="cd00077">
    <property type="entry name" value="HDc"/>
    <property type="match status" value="1"/>
</dbReference>
<dbReference type="Pfam" id="PF13487">
    <property type="entry name" value="HD_5"/>
    <property type="match status" value="1"/>
</dbReference>
<dbReference type="OrthoDB" id="23815at2"/>
<dbReference type="InterPro" id="IPR006675">
    <property type="entry name" value="HDIG_dom"/>
</dbReference>
<feature type="domain" description="HD-GYP" evidence="3">
    <location>
        <begin position="341"/>
        <end position="536"/>
    </location>
</feature>
<dbReference type="Proteomes" id="UP000002432">
    <property type="component" value="Chromosome"/>
</dbReference>
<dbReference type="RefSeq" id="WP_011521983.1">
    <property type="nucleotide sequence ID" value="NC_008009.1"/>
</dbReference>
<dbReference type="KEGG" id="aba:Acid345_1178"/>
<dbReference type="PANTHER" id="PTHR43155:SF2">
    <property type="entry name" value="CYCLIC DI-GMP PHOSPHODIESTERASE PA4108"/>
    <property type="match status" value="1"/>
</dbReference>
<feature type="transmembrane region" description="Helical" evidence="1">
    <location>
        <begin position="267"/>
        <end position="286"/>
    </location>
</feature>
<dbReference type="InterPro" id="IPR037522">
    <property type="entry name" value="HD_GYP_dom"/>
</dbReference>
<dbReference type="InterPro" id="IPR003607">
    <property type="entry name" value="HD/PDEase_dom"/>
</dbReference>
<dbReference type="EnsemblBacteria" id="ABF40181">
    <property type="protein sequence ID" value="ABF40181"/>
    <property type="gene ID" value="Acid345_1178"/>
</dbReference>
<gene>
    <name evidence="4" type="ordered locus">Acid345_1178</name>
</gene>
<dbReference type="Pfam" id="PF00672">
    <property type="entry name" value="HAMP"/>
    <property type="match status" value="1"/>
</dbReference>